<dbReference type="EMBL" id="JH993020">
    <property type="protein sequence ID" value="EKX41844.1"/>
    <property type="molecule type" value="Genomic_DNA"/>
</dbReference>
<feature type="domain" description="HTH CENPB-type" evidence="3">
    <location>
        <begin position="122"/>
        <end position="191"/>
    </location>
</feature>
<dbReference type="PROSITE" id="PS51253">
    <property type="entry name" value="HTH_CENPB"/>
    <property type="match status" value="1"/>
</dbReference>
<dbReference type="Gene3D" id="1.10.10.60">
    <property type="entry name" value="Homeodomain-like"/>
    <property type="match status" value="1"/>
</dbReference>
<gene>
    <name evidence="4" type="ORF">GUITHDRAFT_111990</name>
</gene>
<evidence type="ECO:0000313" key="5">
    <source>
        <dbReference type="EnsemblProtists" id="EKX41844"/>
    </source>
</evidence>
<feature type="region of interest" description="Disordered" evidence="2">
    <location>
        <begin position="13"/>
        <end position="62"/>
    </location>
</feature>
<reference evidence="6" key="2">
    <citation type="submission" date="2012-11" db="EMBL/GenBank/DDBJ databases">
        <authorList>
            <person name="Kuo A."/>
            <person name="Curtis B.A."/>
            <person name="Tanifuji G."/>
            <person name="Burki F."/>
            <person name="Gruber A."/>
            <person name="Irimia M."/>
            <person name="Maruyama S."/>
            <person name="Arias M.C."/>
            <person name="Ball S.G."/>
            <person name="Gile G.H."/>
            <person name="Hirakawa Y."/>
            <person name="Hopkins J.F."/>
            <person name="Rensing S.A."/>
            <person name="Schmutz J."/>
            <person name="Symeonidi A."/>
            <person name="Elias M."/>
            <person name="Eveleigh R.J."/>
            <person name="Herman E.K."/>
            <person name="Klute M.J."/>
            <person name="Nakayama T."/>
            <person name="Obornik M."/>
            <person name="Reyes-Prieto A."/>
            <person name="Armbrust E.V."/>
            <person name="Aves S.J."/>
            <person name="Beiko R.G."/>
            <person name="Coutinho P."/>
            <person name="Dacks J.B."/>
            <person name="Durnford D.G."/>
            <person name="Fast N.M."/>
            <person name="Green B.R."/>
            <person name="Grisdale C."/>
            <person name="Hempe F."/>
            <person name="Henrissat B."/>
            <person name="Hoppner M.P."/>
            <person name="Ishida K.-I."/>
            <person name="Kim E."/>
            <person name="Koreny L."/>
            <person name="Kroth P.G."/>
            <person name="Liu Y."/>
            <person name="Malik S.-B."/>
            <person name="Maier U.G."/>
            <person name="McRose D."/>
            <person name="Mock T."/>
            <person name="Neilson J.A."/>
            <person name="Onodera N.T."/>
            <person name="Poole A.M."/>
            <person name="Pritham E.J."/>
            <person name="Richards T.A."/>
            <person name="Rocap G."/>
            <person name="Roy S.W."/>
            <person name="Sarai C."/>
            <person name="Schaack S."/>
            <person name="Shirato S."/>
            <person name="Slamovits C.H."/>
            <person name="Spencer D.F."/>
            <person name="Suzuki S."/>
            <person name="Worden A.Z."/>
            <person name="Zauner S."/>
            <person name="Barry K."/>
            <person name="Bell C."/>
            <person name="Bharti A.K."/>
            <person name="Crow J.A."/>
            <person name="Grimwood J."/>
            <person name="Kramer R."/>
            <person name="Lindquist E."/>
            <person name="Lucas S."/>
            <person name="Salamov A."/>
            <person name="McFadden G.I."/>
            <person name="Lane C.E."/>
            <person name="Keeling P.J."/>
            <person name="Gray M.W."/>
            <person name="Grigoriev I.V."/>
            <person name="Archibald J.M."/>
        </authorList>
    </citation>
    <scope>NUCLEOTIDE SEQUENCE</scope>
    <source>
        <strain evidence="6">CCMP2712</strain>
    </source>
</reference>
<reference evidence="5" key="3">
    <citation type="submission" date="2016-03" db="UniProtKB">
        <authorList>
            <consortium name="EnsemblProtists"/>
        </authorList>
    </citation>
    <scope>IDENTIFICATION</scope>
</reference>
<dbReference type="Pfam" id="PF03221">
    <property type="entry name" value="HTH_Tnp_Tc5"/>
    <property type="match status" value="1"/>
</dbReference>
<name>L1J144_GUITC</name>
<organism evidence="4">
    <name type="scientific">Guillardia theta (strain CCMP2712)</name>
    <name type="common">Cryptophyte</name>
    <dbReference type="NCBI Taxonomy" id="905079"/>
    <lineage>
        <taxon>Eukaryota</taxon>
        <taxon>Cryptophyceae</taxon>
        <taxon>Pyrenomonadales</taxon>
        <taxon>Geminigeraceae</taxon>
        <taxon>Guillardia</taxon>
    </lineage>
</organism>
<evidence type="ECO:0000259" key="3">
    <source>
        <dbReference type="PROSITE" id="PS51253"/>
    </source>
</evidence>
<reference evidence="4 6" key="1">
    <citation type="journal article" date="2012" name="Nature">
        <title>Algal genomes reveal evolutionary mosaicism and the fate of nucleomorphs.</title>
        <authorList>
            <consortium name="DOE Joint Genome Institute"/>
            <person name="Curtis B.A."/>
            <person name="Tanifuji G."/>
            <person name="Burki F."/>
            <person name="Gruber A."/>
            <person name="Irimia M."/>
            <person name="Maruyama S."/>
            <person name="Arias M.C."/>
            <person name="Ball S.G."/>
            <person name="Gile G.H."/>
            <person name="Hirakawa Y."/>
            <person name="Hopkins J.F."/>
            <person name="Kuo A."/>
            <person name="Rensing S.A."/>
            <person name="Schmutz J."/>
            <person name="Symeonidi A."/>
            <person name="Elias M."/>
            <person name="Eveleigh R.J."/>
            <person name="Herman E.K."/>
            <person name="Klute M.J."/>
            <person name="Nakayama T."/>
            <person name="Obornik M."/>
            <person name="Reyes-Prieto A."/>
            <person name="Armbrust E.V."/>
            <person name="Aves S.J."/>
            <person name="Beiko R.G."/>
            <person name="Coutinho P."/>
            <person name="Dacks J.B."/>
            <person name="Durnford D.G."/>
            <person name="Fast N.M."/>
            <person name="Green B.R."/>
            <person name="Grisdale C.J."/>
            <person name="Hempel F."/>
            <person name="Henrissat B."/>
            <person name="Hoppner M.P."/>
            <person name="Ishida K."/>
            <person name="Kim E."/>
            <person name="Koreny L."/>
            <person name="Kroth P.G."/>
            <person name="Liu Y."/>
            <person name="Malik S.B."/>
            <person name="Maier U.G."/>
            <person name="McRose D."/>
            <person name="Mock T."/>
            <person name="Neilson J.A."/>
            <person name="Onodera N.T."/>
            <person name="Poole A.M."/>
            <person name="Pritham E.J."/>
            <person name="Richards T.A."/>
            <person name="Rocap G."/>
            <person name="Roy S.W."/>
            <person name="Sarai C."/>
            <person name="Schaack S."/>
            <person name="Shirato S."/>
            <person name="Slamovits C.H."/>
            <person name="Spencer D.F."/>
            <person name="Suzuki S."/>
            <person name="Worden A.Z."/>
            <person name="Zauner S."/>
            <person name="Barry K."/>
            <person name="Bell C."/>
            <person name="Bharti A.K."/>
            <person name="Crow J.A."/>
            <person name="Grimwood J."/>
            <person name="Kramer R."/>
            <person name="Lindquist E."/>
            <person name="Lucas S."/>
            <person name="Salamov A."/>
            <person name="McFadden G.I."/>
            <person name="Lane C.E."/>
            <person name="Keeling P.J."/>
            <person name="Gray M.W."/>
            <person name="Grigoriev I.V."/>
            <person name="Archibald J.M."/>
        </authorList>
    </citation>
    <scope>NUCLEOTIDE SEQUENCE</scope>
    <source>
        <strain evidence="4 6">CCMP2712</strain>
    </source>
</reference>
<evidence type="ECO:0000313" key="6">
    <source>
        <dbReference type="Proteomes" id="UP000011087"/>
    </source>
</evidence>
<dbReference type="AlphaFoldDB" id="L1J144"/>
<accession>L1J144</accession>
<dbReference type="GO" id="GO:0003677">
    <property type="term" value="F:DNA binding"/>
    <property type="evidence" value="ECO:0007669"/>
    <property type="project" value="UniProtKB-KW"/>
</dbReference>
<keyword evidence="6" id="KW-1185">Reference proteome</keyword>
<dbReference type="EnsemblProtists" id="EKX41844">
    <property type="protein sequence ID" value="EKX41844"/>
    <property type="gene ID" value="GUITHDRAFT_111990"/>
</dbReference>
<evidence type="ECO:0000313" key="4">
    <source>
        <dbReference type="EMBL" id="EKX41844.1"/>
    </source>
</evidence>
<dbReference type="Proteomes" id="UP000011087">
    <property type="component" value="Unassembled WGS sequence"/>
</dbReference>
<dbReference type="InterPro" id="IPR006600">
    <property type="entry name" value="HTH_CenpB_DNA-bd_dom"/>
</dbReference>
<dbReference type="GeneID" id="17298547"/>
<evidence type="ECO:0000256" key="2">
    <source>
        <dbReference type="SAM" id="MobiDB-lite"/>
    </source>
</evidence>
<dbReference type="RefSeq" id="XP_005828824.1">
    <property type="nucleotide sequence ID" value="XM_005828767.1"/>
</dbReference>
<sequence>MLPINCQEFQDLSGALNKPDDVPVPDNEQEQELDTNLPTCQMDGDSSSTEEQEDTSERKQTSKLTLAEKLSIIRSHESPDCLYKTHESLARAFGKSRSAISKLLRPENVYKLKLMEASGVKLTVKRAVRQIPQFEVAVRTFVLGLEGKAQRRLRVQAFAKELAGRLGIDNFSGGRGWYNGFMKRHGLGVGNHEG</sequence>
<dbReference type="KEGG" id="gtt:GUITHDRAFT_111990"/>
<proteinExistence type="predicted"/>
<protein>
    <recommendedName>
        <fullName evidence="3">HTH CENPB-type domain-containing protein</fullName>
    </recommendedName>
</protein>
<dbReference type="PaxDb" id="55529-EKX41844"/>
<evidence type="ECO:0000256" key="1">
    <source>
        <dbReference type="ARBA" id="ARBA00023125"/>
    </source>
</evidence>
<dbReference type="HOGENOM" id="CLU_1404909_0_0_1"/>
<keyword evidence="1" id="KW-0238">DNA-binding</keyword>